<feature type="transmembrane region" description="Helical" evidence="6">
    <location>
        <begin position="106"/>
        <end position="122"/>
    </location>
</feature>
<proteinExistence type="predicted"/>
<evidence type="ECO:0000256" key="6">
    <source>
        <dbReference type="SAM" id="Phobius"/>
    </source>
</evidence>
<keyword evidence="2 6" id="KW-0812">Transmembrane</keyword>
<keyword evidence="4 6" id="KW-0472">Membrane</keyword>
<name>A0ABQ9XYB9_9EUKA</name>
<feature type="transmembrane region" description="Helical" evidence="6">
    <location>
        <begin position="38"/>
        <end position="60"/>
    </location>
</feature>
<feature type="transmembrane region" description="Helical" evidence="6">
    <location>
        <begin position="128"/>
        <end position="148"/>
    </location>
</feature>
<dbReference type="InterPro" id="IPR013714">
    <property type="entry name" value="Golgi_TVP15"/>
</dbReference>
<protein>
    <submittedName>
        <fullName evidence="7">COPI associated protein</fullName>
    </submittedName>
</protein>
<keyword evidence="3 6" id="KW-1133">Transmembrane helix</keyword>
<dbReference type="PANTHER" id="PTHR28128">
    <property type="entry name" value="GOLGI APPARATUS MEMBRANE PROTEIN TVP15"/>
    <property type="match status" value="1"/>
</dbReference>
<feature type="transmembrane region" description="Helical" evidence="6">
    <location>
        <begin position="66"/>
        <end position="85"/>
    </location>
</feature>
<evidence type="ECO:0000313" key="7">
    <source>
        <dbReference type="EMBL" id="KAK2956467.1"/>
    </source>
</evidence>
<comment type="subcellular location">
    <subcellularLocation>
        <location evidence="1">Membrane</location>
        <topology evidence="1">Multi-pass membrane protein</topology>
    </subcellularLocation>
</comment>
<keyword evidence="8" id="KW-1185">Reference proteome</keyword>
<accession>A0ABQ9XYB9</accession>
<evidence type="ECO:0000256" key="4">
    <source>
        <dbReference type="ARBA" id="ARBA00023136"/>
    </source>
</evidence>
<feature type="region of interest" description="Disordered" evidence="5">
    <location>
        <begin position="159"/>
        <end position="184"/>
    </location>
</feature>
<evidence type="ECO:0000256" key="1">
    <source>
        <dbReference type="ARBA" id="ARBA00004141"/>
    </source>
</evidence>
<dbReference type="Proteomes" id="UP001281761">
    <property type="component" value="Unassembled WGS sequence"/>
</dbReference>
<comment type="caution">
    <text evidence="7">The sequence shown here is derived from an EMBL/GenBank/DDBJ whole genome shotgun (WGS) entry which is preliminary data.</text>
</comment>
<reference evidence="7 8" key="1">
    <citation type="journal article" date="2022" name="bioRxiv">
        <title>Genomics of Preaxostyla Flagellates Illuminates Evolutionary Transitions and the Path Towards Mitochondrial Loss.</title>
        <authorList>
            <person name="Novak L.V.F."/>
            <person name="Treitli S.C."/>
            <person name="Pyrih J."/>
            <person name="Halakuc P."/>
            <person name="Pipaliya S.V."/>
            <person name="Vacek V."/>
            <person name="Brzon O."/>
            <person name="Soukal P."/>
            <person name="Eme L."/>
            <person name="Dacks J.B."/>
            <person name="Karnkowska A."/>
            <person name="Elias M."/>
            <person name="Hampl V."/>
        </authorList>
    </citation>
    <scope>NUCLEOTIDE SEQUENCE [LARGE SCALE GENOMIC DNA]</scope>
    <source>
        <strain evidence="7">NAU3</strain>
        <tissue evidence="7">Gut</tissue>
    </source>
</reference>
<dbReference type="EMBL" id="JARBJD010000055">
    <property type="protein sequence ID" value="KAK2956467.1"/>
    <property type="molecule type" value="Genomic_DNA"/>
</dbReference>
<evidence type="ECO:0000256" key="3">
    <source>
        <dbReference type="ARBA" id="ARBA00022989"/>
    </source>
</evidence>
<organism evidence="7 8">
    <name type="scientific">Blattamonas nauphoetae</name>
    <dbReference type="NCBI Taxonomy" id="2049346"/>
    <lineage>
        <taxon>Eukaryota</taxon>
        <taxon>Metamonada</taxon>
        <taxon>Preaxostyla</taxon>
        <taxon>Oxymonadida</taxon>
        <taxon>Blattamonas</taxon>
    </lineage>
</organism>
<evidence type="ECO:0000256" key="5">
    <source>
        <dbReference type="SAM" id="MobiDB-lite"/>
    </source>
</evidence>
<evidence type="ECO:0000313" key="8">
    <source>
        <dbReference type="Proteomes" id="UP001281761"/>
    </source>
</evidence>
<dbReference type="Pfam" id="PF08507">
    <property type="entry name" value="COPI_assoc"/>
    <property type="match status" value="1"/>
</dbReference>
<gene>
    <name evidence="7" type="ORF">BLNAU_8521</name>
</gene>
<sequence length="184" mass="21337">MSELSTTELQQQNVVHSAPADPMEHVIHQDCVNRVLVVFRWICLASGPLLTLFGIFSYTWSSILSLSSFLLSLYVTVFGALIFFGEFKWKRFLKAFPFLMTRPSRALFIIFCGTLCFGLKIGKLSWPGYVVGLWCMIVGLLYFFFSMMRMDQKEEIMKREFEQAHRQKPPPKQNDDEPLFQGEI</sequence>
<dbReference type="PANTHER" id="PTHR28128:SF1">
    <property type="entry name" value="GOLGI APPARATUS MEMBRANE PROTEIN TVP15"/>
    <property type="match status" value="1"/>
</dbReference>
<evidence type="ECO:0000256" key="2">
    <source>
        <dbReference type="ARBA" id="ARBA00022692"/>
    </source>
</evidence>